<feature type="signal peptide" evidence="3">
    <location>
        <begin position="1"/>
        <end position="28"/>
    </location>
</feature>
<evidence type="ECO:0008006" key="6">
    <source>
        <dbReference type="Google" id="ProtNLM"/>
    </source>
</evidence>
<keyword evidence="3" id="KW-0732">Signal</keyword>
<dbReference type="EMBL" id="MAVT02000338">
    <property type="protein sequence ID" value="POS76722.1"/>
    <property type="molecule type" value="Genomic_DNA"/>
</dbReference>
<feature type="compositionally biased region" description="Polar residues" evidence="1">
    <location>
        <begin position="290"/>
        <end position="300"/>
    </location>
</feature>
<keyword evidence="5" id="KW-1185">Reference proteome</keyword>
<dbReference type="InParanoid" id="A0A2P5I2I1"/>
<sequence>MKKPTKNTALAKASALLLLSALPTFASALYIQVSQVSPSELFGRQESTCGESSYAKCNTAGLPDDFCCPADHSCIALAGKTTALCCPSDSDCVGIRPIPCDLSLQDKSLHPENVVMTNALTGTLAKCANLCCPFGYSCDGVNCILDTDQNAKPLTSTGPQSSATAASSAAGSSETVGVSVTSASRPSTSSDASATASATTSAAASGSGSDSATATDSGSQSSSTAAAAEGSGDGDSDPDSSDSSSGPSAGLVAGGVVGGIAAAVFLGMLIWFFIKKEAKRKNEAEKENLPRSSRSSSFGNIINNPMTNSLRAGGCPVISKPIVDGAAMRSDFGRKVSTRAGSFHTNTDSDADYEREFGTMGDRPVSELDMNDLHSVPRSPPTLTDNRAVSSMYAVTDYADESAYQAPLKMPSARQFGGQDNRVSVGAGSRDALGTPVSDYGGQRVKRDPNGAYIDVFANSNVPLTPPQAYTGDRMTRFTDLMDDARDRRR</sequence>
<evidence type="ECO:0000256" key="1">
    <source>
        <dbReference type="SAM" id="MobiDB-lite"/>
    </source>
</evidence>
<comment type="caution">
    <text evidence="4">The sequence shown here is derived from an EMBL/GenBank/DDBJ whole genome shotgun (WGS) entry which is preliminary data.</text>
</comment>
<feature type="region of interest" description="Disordered" evidence="1">
    <location>
        <begin position="281"/>
        <end position="300"/>
    </location>
</feature>
<name>A0A2P5I2I1_DIAHE</name>
<dbReference type="STRING" id="158607.A0A2P5I2I1"/>
<proteinExistence type="predicted"/>
<protein>
    <recommendedName>
        <fullName evidence="6">Mid2 domain-containing protein</fullName>
    </recommendedName>
</protein>
<feature type="region of interest" description="Disordered" evidence="1">
    <location>
        <begin position="200"/>
        <end position="248"/>
    </location>
</feature>
<accession>A0A2P5I2I1</accession>
<evidence type="ECO:0000313" key="4">
    <source>
        <dbReference type="EMBL" id="POS76722.1"/>
    </source>
</evidence>
<organism evidence="4 5">
    <name type="scientific">Diaporthe helianthi</name>
    <dbReference type="NCBI Taxonomy" id="158607"/>
    <lineage>
        <taxon>Eukaryota</taxon>
        <taxon>Fungi</taxon>
        <taxon>Dikarya</taxon>
        <taxon>Ascomycota</taxon>
        <taxon>Pezizomycotina</taxon>
        <taxon>Sordariomycetes</taxon>
        <taxon>Sordariomycetidae</taxon>
        <taxon>Diaporthales</taxon>
        <taxon>Diaporthaceae</taxon>
        <taxon>Diaporthe</taxon>
    </lineage>
</organism>
<feature type="chain" id="PRO_5015195265" description="Mid2 domain-containing protein" evidence="3">
    <location>
        <begin position="29"/>
        <end position="490"/>
    </location>
</feature>
<reference evidence="4" key="1">
    <citation type="submission" date="2017-09" db="EMBL/GenBank/DDBJ databases">
        <title>Polyketide synthases of a Diaporthe helianthi virulent isolate.</title>
        <authorList>
            <person name="Baroncelli R."/>
        </authorList>
    </citation>
    <scope>NUCLEOTIDE SEQUENCE [LARGE SCALE GENOMIC DNA]</scope>
    <source>
        <strain evidence="4">7/96</strain>
    </source>
</reference>
<dbReference type="OrthoDB" id="5338512at2759"/>
<dbReference type="Proteomes" id="UP000094444">
    <property type="component" value="Unassembled WGS sequence"/>
</dbReference>
<feature type="transmembrane region" description="Helical" evidence="2">
    <location>
        <begin position="251"/>
        <end position="274"/>
    </location>
</feature>
<feature type="region of interest" description="Disordered" evidence="1">
    <location>
        <begin position="424"/>
        <end position="446"/>
    </location>
</feature>
<gene>
    <name evidence="4" type="ORF">DHEL01_v204877</name>
</gene>
<evidence type="ECO:0000313" key="5">
    <source>
        <dbReference type="Proteomes" id="UP000094444"/>
    </source>
</evidence>
<feature type="region of interest" description="Disordered" evidence="1">
    <location>
        <begin position="463"/>
        <end position="490"/>
    </location>
</feature>
<evidence type="ECO:0000256" key="2">
    <source>
        <dbReference type="SAM" id="Phobius"/>
    </source>
</evidence>
<feature type="compositionally biased region" description="Low complexity" evidence="1">
    <location>
        <begin position="200"/>
        <end position="230"/>
    </location>
</feature>
<dbReference type="AlphaFoldDB" id="A0A2P5I2I1"/>
<keyword evidence="2" id="KW-1133">Transmembrane helix</keyword>
<keyword evidence="2" id="KW-0472">Membrane</keyword>
<evidence type="ECO:0000256" key="3">
    <source>
        <dbReference type="SAM" id="SignalP"/>
    </source>
</evidence>
<keyword evidence="2" id="KW-0812">Transmembrane</keyword>